<organism evidence="1">
    <name type="scientific">Dichomitus squalens</name>
    <dbReference type="NCBI Taxonomy" id="114155"/>
    <lineage>
        <taxon>Eukaryota</taxon>
        <taxon>Fungi</taxon>
        <taxon>Dikarya</taxon>
        <taxon>Basidiomycota</taxon>
        <taxon>Agaricomycotina</taxon>
        <taxon>Agaricomycetes</taxon>
        <taxon>Polyporales</taxon>
        <taxon>Polyporaceae</taxon>
        <taxon>Dichomitus</taxon>
    </lineage>
</organism>
<dbReference type="AlphaFoldDB" id="A0A4Q9MIH5"/>
<name>A0A4Q9MIH5_9APHY</name>
<evidence type="ECO:0000313" key="1">
    <source>
        <dbReference type="EMBL" id="TBU27320.1"/>
    </source>
</evidence>
<dbReference type="EMBL" id="ML143433">
    <property type="protein sequence ID" value="TBU27320.1"/>
    <property type="molecule type" value="Genomic_DNA"/>
</dbReference>
<accession>A0A4Q9MIH5</accession>
<sequence length="95" mass="10848">MGALIRRNISTRVDITIRMYATTTGNVGGLLYGRRREPRSGHGPASRFSHSHDMRLYSRLYWFFATKDDVCCINIVSGQSVFHMARGAVYEKHEP</sequence>
<dbReference type="Proteomes" id="UP000292957">
    <property type="component" value="Unassembled WGS sequence"/>
</dbReference>
<gene>
    <name evidence="1" type="ORF">BD311DRAFT_381354</name>
</gene>
<reference evidence="1" key="1">
    <citation type="submission" date="2019-01" db="EMBL/GenBank/DDBJ databases">
        <title>Draft genome sequences of three monokaryotic isolates of the white-rot basidiomycete fungus Dichomitus squalens.</title>
        <authorList>
            <consortium name="DOE Joint Genome Institute"/>
            <person name="Lopez S.C."/>
            <person name="Andreopoulos B."/>
            <person name="Pangilinan J."/>
            <person name="Lipzen A."/>
            <person name="Riley R."/>
            <person name="Ahrendt S."/>
            <person name="Ng V."/>
            <person name="Barry K."/>
            <person name="Daum C."/>
            <person name="Grigoriev I.V."/>
            <person name="Hilden K.S."/>
            <person name="Makela M.R."/>
            <person name="de Vries R.P."/>
        </authorList>
    </citation>
    <scope>NUCLEOTIDE SEQUENCE [LARGE SCALE GENOMIC DNA]</scope>
    <source>
        <strain evidence="1">OM18370.1</strain>
    </source>
</reference>
<protein>
    <submittedName>
        <fullName evidence="1">Uncharacterized protein</fullName>
    </submittedName>
</protein>
<proteinExistence type="predicted"/>